<reference evidence="1 2" key="1">
    <citation type="submission" date="2006-02" db="EMBL/GenBank/DDBJ databases">
        <authorList>
            <person name="Amann R."/>
            <person name="Ferriera S."/>
            <person name="Johnson J."/>
            <person name="Kravitz S."/>
            <person name="Halpern A."/>
            <person name="Remington K."/>
            <person name="Beeson K."/>
            <person name="Tran B."/>
            <person name="Rogers Y.-H."/>
            <person name="Friedman R."/>
            <person name="Venter J.C."/>
        </authorList>
    </citation>
    <scope>NUCLEOTIDE SEQUENCE [LARGE SCALE GENOMIC DNA]</scope>
    <source>
        <strain evidence="1 2">DSM 3645</strain>
    </source>
</reference>
<dbReference type="AlphaFoldDB" id="A3ZZ86"/>
<evidence type="ECO:0000313" key="1">
    <source>
        <dbReference type="EMBL" id="EAQ78181.1"/>
    </source>
</evidence>
<organism evidence="1 2">
    <name type="scientific">Blastopirellula marina DSM 3645</name>
    <dbReference type="NCBI Taxonomy" id="314230"/>
    <lineage>
        <taxon>Bacteria</taxon>
        <taxon>Pseudomonadati</taxon>
        <taxon>Planctomycetota</taxon>
        <taxon>Planctomycetia</taxon>
        <taxon>Pirellulales</taxon>
        <taxon>Pirellulaceae</taxon>
        <taxon>Blastopirellula</taxon>
    </lineage>
</organism>
<proteinExistence type="predicted"/>
<sequence>MSRVVLAIRRLSIAAGRSWRFIALHVSSRLRHSSSL</sequence>
<accession>A3ZZ86</accession>
<gene>
    <name evidence="1" type="ORF">DSM3645_15430</name>
</gene>
<evidence type="ECO:0000313" key="2">
    <source>
        <dbReference type="Proteomes" id="UP000004358"/>
    </source>
</evidence>
<comment type="caution">
    <text evidence="1">The sequence shown here is derived from an EMBL/GenBank/DDBJ whole genome shotgun (WGS) entry which is preliminary data.</text>
</comment>
<name>A3ZZ86_9BACT</name>
<dbReference type="EMBL" id="AANZ01000023">
    <property type="protein sequence ID" value="EAQ78181.1"/>
    <property type="molecule type" value="Genomic_DNA"/>
</dbReference>
<dbReference type="Proteomes" id="UP000004358">
    <property type="component" value="Unassembled WGS sequence"/>
</dbReference>
<dbReference type="HOGENOM" id="CLU_3354854_0_0_0"/>
<protein>
    <submittedName>
        <fullName evidence="1">Uncharacterized protein</fullName>
    </submittedName>
</protein>